<evidence type="ECO:0000259" key="2">
    <source>
        <dbReference type="Pfam" id="PF13952"/>
    </source>
</evidence>
<dbReference type="EMBL" id="JACGWN010000003">
    <property type="protein sequence ID" value="KAL0456147.1"/>
    <property type="molecule type" value="Genomic_DNA"/>
</dbReference>
<gene>
    <name evidence="3" type="ORF">Slati_0953900</name>
</gene>
<reference evidence="3" key="2">
    <citation type="journal article" date="2024" name="Plant">
        <title>Genomic evolution and insights into agronomic trait innovations of Sesamum species.</title>
        <authorList>
            <person name="Miao H."/>
            <person name="Wang L."/>
            <person name="Qu L."/>
            <person name="Liu H."/>
            <person name="Sun Y."/>
            <person name="Le M."/>
            <person name="Wang Q."/>
            <person name="Wei S."/>
            <person name="Zheng Y."/>
            <person name="Lin W."/>
            <person name="Duan Y."/>
            <person name="Cao H."/>
            <person name="Xiong S."/>
            <person name="Wang X."/>
            <person name="Wei L."/>
            <person name="Li C."/>
            <person name="Ma Q."/>
            <person name="Ju M."/>
            <person name="Zhao R."/>
            <person name="Li G."/>
            <person name="Mu C."/>
            <person name="Tian Q."/>
            <person name="Mei H."/>
            <person name="Zhang T."/>
            <person name="Gao T."/>
            <person name="Zhang H."/>
        </authorList>
    </citation>
    <scope>NUCLEOTIDE SEQUENCE</scope>
    <source>
        <strain evidence="3">KEN1</strain>
    </source>
</reference>
<evidence type="ECO:0000256" key="1">
    <source>
        <dbReference type="SAM" id="MobiDB-lite"/>
    </source>
</evidence>
<dbReference type="PANTHER" id="PTHR48258:SF4">
    <property type="entry name" value="DUF4216 DOMAIN-CONTAINING PROTEIN"/>
    <property type="match status" value="1"/>
</dbReference>
<protein>
    <recommendedName>
        <fullName evidence="2">DUF4216 domain-containing protein</fullName>
    </recommendedName>
</protein>
<name>A0AAW2XPS5_9LAMI</name>
<feature type="domain" description="DUF4216" evidence="2">
    <location>
        <begin position="37"/>
        <end position="101"/>
    </location>
</feature>
<dbReference type="PANTHER" id="PTHR48258">
    <property type="entry name" value="DUF4218 DOMAIN-CONTAINING PROTEIN-RELATED"/>
    <property type="match status" value="1"/>
</dbReference>
<dbReference type="Pfam" id="PF13952">
    <property type="entry name" value="DUF4216"/>
    <property type="match status" value="1"/>
</dbReference>
<feature type="compositionally biased region" description="Acidic residues" evidence="1">
    <location>
        <begin position="170"/>
        <end position="192"/>
    </location>
</feature>
<evidence type="ECO:0000313" key="3">
    <source>
        <dbReference type="EMBL" id="KAL0456147.1"/>
    </source>
</evidence>
<dbReference type="AlphaFoldDB" id="A0AAW2XPS5"/>
<sequence length="192" mass="23110">MYPFERSFLNGLYERYHEGDPMIKEVIATQFKDWFKYRIVLFKCRWVDPMRGMKMHPNYHLVDVNFKKVYQKNEPFILAQQAVQVFYMEYRSMKRNKVDWQALCKIKVRRVIDESRWTEVAFQEDETVPTPQVLTDEQDYELHDPTGIKLVFDLNQEGVGTSRTARTDSDNEPEEESFEEGDYETEDDNNYD</sequence>
<comment type="caution">
    <text evidence="3">The sequence shown here is derived from an EMBL/GenBank/DDBJ whole genome shotgun (WGS) entry which is preliminary data.</text>
</comment>
<organism evidence="3">
    <name type="scientific">Sesamum latifolium</name>
    <dbReference type="NCBI Taxonomy" id="2727402"/>
    <lineage>
        <taxon>Eukaryota</taxon>
        <taxon>Viridiplantae</taxon>
        <taxon>Streptophyta</taxon>
        <taxon>Embryophyta</taxon>
        <taxon>Tracheophyta</taxon>
        <taxon>Spermatophyta</taxon>
        <taxon>Magnoliopsida</taxon>
        <taxon>eudicotyledons</taxon>
        <taxon>Gunneridae</taxon>
        <taxon>Pentapetalae</taxon>
        <taxon>asterids</taxon>
        <taxon>lamiids</taxon>
        <taxon>Lamiales</taxon>
        <taxon>Pedaliaceae</taxon>
        <taxon>Sesamum</taxon>
    </lineage>
</organism>
<reference evidence="3" key="1">
    <citation type="submission" date="2020-06" db="EMBL/GenBank/DDBJ databases">
        <authorList>
            <person name="Li T."/>
            <person name="Hu X."/>
            <person name="Zhang T."/>
            <person name="Song X."/>
            <person name="Zhang H."/>
            <person name="Dai N."/>
            <person name="Sheng W."/>
            <person name="Hou X."/>
            <person name="Wei L."/>
        </authorList>
    </citation>
    <scope>NUCLEOTIDE SEQUENCE</scope>
    <source>
        <strain evidence="3">KEN1</strain>
        <tissue evidence="3">Leaf</tissue>
    </source>
</reference>
<proteinExistence type="predicted"/>
<dbReference type="InterPro" id="IPR025312">
    <property type="entry name" value="DUF4216"/>
</dbReference>
<accession>A0AAW2XPS5</accession>
<feature type="region of interest" description="Disordered" evidence="1">
    <location>
        <begin position="153"/>
        <end position="192"/>
    </location>
</feature>